<dbReference type="STRING" id="1481914.JCM19241_4060"/>
<protein>
    <submittedName>
        <fullName evidence="2">Arginine/ornithine antiporter arcD</fullName>
    </submittedName>
</protein>
<evidence type="ECO:0000313" key="3">
    <source>
        <dbReference type="Proteomes" id="UP000031666"/>
    </source>
</evidence>
<dbReference type="EMBL" id="BBSC01000006">
    <property type="protein sequence ID" value="GAM76523.1"/>
    <property type="molecule type" value="Genomic_DNA"/>
</dbReference>
<evidence type="ECO:0000313" key="2">
    <source>
        <dbReference type="EMBL" id="GAM76523.1"/>
    </source>
</evidence>
<proteinExistence type="predicted"/>
<accession>A0A0B8QNC5</accession>
<reference evidence="2 3" key="2">
    <citation type="submission" date="2015-01" db="EMBL/GenBank/DDBJ databases">
        <authorList>
            <consortium name="NBRP consortium"/>
            <person name="Sawabe T."/>
            <person name="Meirelles P."/>
            <person name="Feng G."/>
            <person name="Sayaka M."/>
            <person name="Hattori M."/>
            <person name="Ohkuma M."/>
        </authorList>
    </citation>
    <scope>NUCLEOTIDE SEQUENCE [LARGE SCALE GENOMIC DNA]</scope>
    <source>
        <strain evidence="3">JCM 19241</strain>
    </source>
</reference>
<sequence>MILSGIAALFCLWLITAAGLEYQLLATILYAIGIPFFRYTHASRIKAGEMIYSKSDKWIELILVLLALVSVYLLFTGQLQA</sequence>
<evidence type="ECO:0000256" key="1">
    <source>
        <dbReference type="SAM" id="Phobius"/>
    </source>
</evidence>
<organism evidence="2 3">
    <name type="scientific">Vibrio ishigakensis</name>
    <dbReference type="NCBI Taxonomy" id="1481914"/>
    <lineage>
        <taxon>Bacteria</taxon>
        <taxon>Pseudomonadati</taxon>
        <taxon>Pseudomonadota</taxon>
        <taxon>Gammaproteobacteria</taxon>
        <taxon>Vibrionales</taxon>
        <taxon>Vibrionaceae</taxon>
        <taxon>Vibrio</taxon>
    </lineage>
</organism>
<keyword evidence="1" id="KW-0472">Membrane</keyword>
<gene>
    <name evidence="2" type="ORF">JCM19241_4060</name>
</gene>
<comment type="caution">
    <text evidence="2">The sequence shown here is derived from an EMBL/GenBank/DDBJ whole genome shotgun (WGS) entry which is preliminary data.</text>
</comment>
<reference evidence="2 3" key="1">
    <citation type="submission" date="2015-01" db="EMBL/GenBank/DDBJ databases">
        <title>Vibrio sp. C94 JCM 19241 whole genome shotgun sequence.</title>
        <authorList>
            <person name="Sawabe T."/>
            <person name="Meirelles P."/>
            <person name="Feng G."/>
            <person name="Sayaka M."/>
            <person name="Hattori M."/>
            <person name="Ohkuma M."/>
        </authorList>
    </citation>
    <scope>NUCLEOTIDE SEQUENCE [LARGE SCALE GENOMIC DNA]</scope>
    <source>
        <strain evidence="3">JCM 19241</strain>
    </source>
</reference>
<keyword evidence="1" id="KW-1133">Transmembrane helix</keyword>
<dbReference type="Proteomes" id="UP000031666">
    <property type="component" value="Unassembled WGS sequence"/>
</dbReference>
<keyword evidence="1" id="KW-0812">Transmembrane</keyword>
<feature type="transmembrane region" description="Helical" evidence="1">
    <location>
        <begin position="58"/>
        <end position="75"/>
    </location>
</feature>
<dbReference type="AlphaFoldDB" id="A0A0B8QNC5"/>
<name>A0A0B8QNC5_9VIBR</name>
<feature type="transmembrane region" description="Helical" evidence="1">
    <location>
        <begin position="6"/>
        <end position="37"/>
    </location>
</feature>